<reference evidence="3" key="1">
    <citation type="journal article" date="2017" name="Nat. Commun.">
        <title>The asparagus genome sheds light on the origin and evolution of a young Y chromosome.</title>
        <authorList>
            <person name="Harkess A."/>
            <person name="Zhou J."/>
            <person name="Xu C."/>
            <person name="Bowers J.E."/>
            <person name="Van der Hulst R."/>
            <person name="Ayyampalayam S."/>
            <person name="Mercati F."/>
            <person name="Riccardi P."/>
            <person name="McKain M.R."/>
            <person name="Kakrana A."/>
            <person name="Tang H."/>
            <person name="Ray J."/>
            <person name="Groenendijk J."/>
            <person name="Arikit S."/>
            <person name="Mathioni S.M."/>
            <person name="Nakano M."/>
            <person name="Shan H."/>
            <person name="Telgmann-Rauber A."/>
            <person name="Kanno A."/>
            <person name="Yue Z."/>
            <person name="Chen H."/>
            <person name="Li W."/>
            <person name="Chen Y."/>
            <person name="Xu X."/>
            <person name="Zhang Y."/>
            <person name="Luo S."/>
            <person name="Chen H."/>
            <person name="Gao J."/>
            <person name="Mao Z."/>
            <person name="Pires J.C."/>
            <person name="Luo M."/>
            <person name="Kudrna D."/>
            <person name="Wing R.A."/>
            <person name="Meyers B.C."/>
            <person name="Yi K."/>
            <person name="Kong H."/>
            <person name="Lavrijsen P."/>
            <person name="Sunseri F."/>
            <person name="Falavigna A."/>
            <person name="Ye Y."/>
            <person name="Leebens-Mack J.H."/>
            <person name="Chen G."/>
        </authorList>
    </citation>
    <scope>NUCLEOTIDE SEQUENCE [LARGE SCALE GENOMIC DNA]</scope>
    <source>
        <strain evidence="3">cv. DH0086</strain>
    </source>
</reference>
<dbReference type="Proteomes" id="UP000243459">
    <property type="component" value="Chromosome 9"/>
</dbReference>
<organism evidence="2 3">
    <name type="scientific">Asparagus officinalis</name>
    <name type="common">Garden asparagus</name>
    <dbReference type="NCBI Taxonomy" id="4686"/>
    <lineage>
        <taxon>Eukaryota</taxon>
        <taxon>Viridiplantae</taxon>
        <taxon>Streptophyta</taxon>
        <taxon>Embryophyta</taxon>
        <taxon>Tracheophyta</taxon>
        <taxon>Spermatophyta</taxon>
        <taxon>Magnoliopsida</taxon>
        <taxon>Liliopsida</taxon>
        <taxon>Asparagales</taxon>
        <taxon>Asparagaceae</taxon>
        <taxon>Asparagoideae</taxon>
        <taxon>Asparagus</taxon>
    </lineage>
</organism>
<evidence type="ECO:0000313" key="3">
    <source>
        <dbReference type="Proteomes" id="UP000243459"/>
    </source>
</evidence>
<evidence type="ECO:0000256" key="1">
    <source>
        <dbReference type="SAM" id="MobiDB-lite"/>
    </source>
</evidence>
<feature type="compositionally biased region" description="Polar residues" evidence="1">
    <location>
        <begin position="44"/>
        <end position="58"/>
    </location>
</feature>
<dbReference type="Gramene" id="ONK58536">
    <property type="protein sequence ID" value="ONK58536"/>
    <property type="gene ID" value="A4U43_C09F14080"/>
</dbReference>
<protein>
    <submittedName>
        <fullName evidence="2">Uncharacterized protein</fullName>
    </submittedName>
</protein>
<feature type="region of interest" description="Disordered" evidence="1">
    <location>
        <begin position="44"/>
        <end position="80"/>
    </location>
</feature>
<feature type="non-terminal residue" evidence="2">
    <location>
        <position position="131"/>
    </location>
</feature>
<sequence>MNAPKTPCTPMKSVMYADTITPMTTMPRSISLMGSPSGVLSTSHFSTGFTKAMQTTKNPRLDRKMKRKGKPSTRRRYGDSTDLCVQELKISKDSSEHRKCGDRQSQSKIDVEGIVLLFFKEIVTKNVGSSQ</sequence>
<evidence type="ECO:0000313" key="2">
    <source>
        <dbReference type="EMBL" id="ONK58536.1"/>
    </source>
</evidence>
<proteinExistence type="predicted"/>
<name>A0A5P1EC85_ASPOF</name>
<accession>A0A5P1EC85</accession>
<keyword evidence="3" id="KW-1185">Reference proteome</keyword>
<dbReference type="EMBL" id="CM007389">
    <property type="protein sequence ID" value="ONK58536.1"/>
    <property type="molecule type" value="Genomic_DNA"/>
</dbReference>
<feature type="compositionally biased region" description="Basic residues" evidence="1">
    <location>
        <begin position="63"/>
        <end position="75"/>
    </location>
</feature>
<dbReference type="AlphaFoldDB" id="A0A5P1EC85"/>
<gene>
    <name evidence="2" type="ORF">A4U43_C09F14080</name>
</gene>